<evidence type="ECO:0008006" key="4">
    <source>
        <dbReference type="Google" id="ProtNLM"/>
    </source>
</evidence>
<reference evidence="2" key="1">
    <citation type="submission" date="2023-01" db="EMBL/GenBank/DDBJ databases">
        <title>The chitinases involved in constricting ring structure development in the nematode-trapping fungus Drechslerella dactyloides.</title>
        <authorList>
            <person name="Wang R."/>
            <person name="Zhang L."/>
            <person name="Tang P."/>
            <person name="Li S."/>
            <person name="Liang L."/>
        </authorList>
    </citation>
    <scope>NUCLEOTIDE SEQUENCE</scope>
    <source>
        <strain evidence="2">YMF1.00031</strain>
    </source>
</reference>
<gene>
    <name evidence="2" type="ORF">Dda_5295</name>
</gene>
<feature type="region of interest" description="Disordered" evidence="1">
    <location>
        <begin position="1"/>
        <end position="61"/>
    </location>
</feature>
<comment type="caution">
    <text evidence="2">The sequence shown here is derived from an EMBL/GenBank/DDBJ whole genome shotgun (WGS) entry which is preliminary data.</text>
</comment>
<name>A0AAD6NIQ8_DREDA</name>
<evidence type="ECO:0000313" key="3">
    <source>
        <dbReference type="Proteomes" id="UP001221413"/>
    </source>
</evidence>
<evidence type="ECO:0000313" key="2">
    <source>
        <dbReference type="EMBL" id="KAJ6259657.1"/>
    </source>
</evidence>
<dbReference type="EMBL" id="JAQGDS010000006">
    <property type="protein sequence ID" value="KAJ6259657.1"/>
    <property type="molecule type" value="Genomic_DNA"/>
</dbReference>
<dbReference type="Pfam" id="PF13489">
    <property type="entry name" value="Methyltransf_23"/>
    <property type="match status" value="1"/>
</dbReference>
<dbReference type="PANTHER" id="PTHR43591">
    <property type="entry name" value="METHYLTRANSFERASE"/>
    <property type="match status" value="1"/>
</dbReference>
<sequence>MSSSPPGKQKASPRGSPKGQDGQSPPQPAAGDSQQQQSHYLAADTTESSTDDDFWDNDTGRNPHISPIHTHLGLSHGARIYADCHSFTGWDSLMTDTTSLREQIYAQMYVVTSASRPPPRPKLLDRSLGASSGSSGIAPSSWSPGKGPDSGYLGALQLTVNVIKLAEWRTDGDTMQMLRANQNTNSLSMVTIPMIRPACLSLAGQLEQDRLDLMHHVFKCLLHGDLFISPIGDNPQRILDIGTGTGIWAIEVADLYPSASVIGTDLAPIQPTWVPPNLEFQIDDCEGEWTFGKDSFDFIHIRYLRAAISNWPRLYQQAYDALKPGGYFEFQDPELVFYSDDGSLPADAALTQYINYFHEACHKNGKHTRGQPQSVKGELEKIGFIEIKEDVRMCPQNPWPRNRHLKELGKYSLLNLLDGLEGFAMKLFTGILKWRKEEVDIFVMKLKQEALNRNYHMYFN</sequence>
<accession>A0AAD6NIQ8</accession>
<dbReference type="CDD" id="cd02440">
    <property type="entry name" value="AdoMet_MTases"/>
    <property type="match status" value="1"/>
</dbReference>
<dbReference type="AlphaFoldDB" id="A0AAD6NIQ8"/>
<dbReference type="Gene3D" id="3.40.50.150">
    <property type="entry name" value="Vaccinia Virus protein VP39"/>
    <property type="match status" value="1"/>
</dbReference>
<feature type="compositionally biased region" description="Low complexity" evidence="1">
    <location>
        <begin position="127"/>
        <end position="145"/>
    </location>
</feature>
<dbReference type="PANTHER" id="PTHR43591:SF24">
    <property type="entry name" value="2-METHOXY-6-POLYPRENYL-1,4-BENZOQUINOL METHYLASE, MITOCHONDRIAL"/>
    <property type="match status" value="1"/>
</dbReference>
<proteinExistence type="predicted"/>
<feature type="region of interest" description="Disordered" evidence="1">
    <location>
        <begin position="115"/>
        <end position="145"/>
    </location>
</feature>
<dbReference type="InterPro" id="IPR029063">
    <property type="entry name" value="SAM-dependent_MTases_sf"/>
</dbReference>
<dbReference type="SUPFAM" id="SSF53335">
    <property type="entry name" value="S-adenosyl-L-methionine-dependent methyltransferases"/>
    <property type="match status" value="1"/>
</dbReference>
<dbReference type="GO" id="GO:0008168">
    <property type="term" value="F:methyltransferase activity"/>
    <property type="evidence" value="ECO:0007669"/>
    <property type="project" value="TreeGrafter"/>
</dbReference>
<organism evidence="2 3">
    <name type="scientific">Drechslerella dactyloides</name>
    <name type="common">Nematode-trapping fungus</name>
    <name type="synonym">Arthrobotrys dactyloides</name>
    <dbReference type="NCBI Taxonomy" id="74499"/>
    <lineage>
        <taxon>Eukaryota</taxon>
        <taxon>Fungi</taxon>
        <taxon>Dikarya</taxon>
        <taxon>Ascomycota</taxon>
        <taxon>Pezizomycotina</taxon>
        <taxon>Orbiliomycetes</taxon>
        <taxon>Orbiliales</taxon>
        <taxon>Orbiliaceae</taxon>
        <taxon>Drechslerella</taxon>
    </lineage>
</organism>
<dbReference type="Proteomes" id="UP001221413">
    <property type="component" value="Unassembled WGS sequence"/>
</dbReference>
<protein>
    <recommendedName>
        <fullName evidence="4">S-adenosyl-L-methionine-dependent methyltransferase</fullName>
    </recommendedName>
</protein>
<keyword evidence="3" id="KW-1185">Reference proteome</keyword>
<evidence type="ECO:0000256" key="1">
    <source>
        <dbReference type="SAM" id="MobiDB-lite"/>
    </source>
</evidence>